<evidence type="ECO:0000259" key="23">
    <source>
        <dbReference type="PROSITE" id="PS50110"/>
    </source>
</evidence>
<dbReference type="InterPro" id="IPR001789">
    <property type="entry name" value="Sig_transdc_resp-reg_receiver"/>
</dbReference>
<dbReference type="InterPro" id="IPR036641">
    <property type="entry name" value="HPT_dom_sf"/>
</dbReference>
<evidence type="ECO:0000256" key="10">
    <source>
        <dbReference type="ARBA" id="ARBA00022777"/>
    </source>
</evidence>
<keyword evidence="12 21" id="KW-1133">Transmembrane helix</keyword>
<dbReference type="Pfam" id="PF01627">
    <property type="entry name" value="Hpt"/>
    <property type="match status" value="1"/>
</dbReference>
<evidence type="ECO:0000256" key="15">
    <source>
        <dbReference type="ARBA" id="ARBA00023136"/>
    </source>
</evidence>
<feature type="transmembrane region" description="Helical" evidence="21">
    <location>
        <begin position="145"/>
        <end position="163"/>
    </location>
</feature>
<reference evidence="26 27" key="1">
    <citation type="submission" date="2019-08" db="EMBL/GenBank/DDBJ databases">
        <authorList>
            <person name="Herpell B J."/>
        </authorList>
    </citation>
    <scope>NUCLEOTIDE SEQUENCE [LARGE SCALE GENOMIC DNA]</scope>
    <source>
        <strain evidence="27">Msb3</strain>
    </source>
</reference>
<feature type="transmembrane region" description="Helical" evidence="21">
    <location>
        <begin position="24"/>
        <end position="48"/>
    </location>
</feature>
<name>A0A5Q4ZRX7_9BURK</name>
<evidence type="ECO:0000256" key="1">
    <source>
        <dbReference type="ARBA" id="ARBA00000085"/>
    </source>
</evidence>
<protein>
    <recommendedName>
        <fullName evidence="17">Virulence sensor protein BvgS</fullName>
        <ecNumber evidence="3">2.7.13.3</ecNumber>
    </recommendedName>
</protein>
<evidence type="ECO:0000256" key="4">
    <source>
        <dbReference type="ARBA" id="ARBA00022475"/>
    </source>
</evidence>
<dbReference type="CDD" id="cd00082">
    <property type="entry name" value="HisKA"/>
    <property type="match status" value="1"/>
</dbReference>
<feature type="transmembrane region" description="Helical" evidence="21">
    <location>
        <begin position="60"/>
        <end position="80"/>
    </location>
</feature>
<organism evidence="26 27">
    <name type="scientific">Paraburkholderia dioscoreae</name>
    <dbReference type="NCBI Taxonomy" id="2604047"/>
    <lineage>
        <taxon>Bacteria</taxon>
        <taxon>Pseudomonadati</taxon>
        <taxon>Pseudomonadota</taxon>
        <taxon>Betaproteobacteria</taxon>
        <taxon>Burkholderiales</taxon>
        <taxon>Burkholderiaceae</taxon>
        <taxon>Paraburkholderia</taxon>
    </lineage>
</organism>
<keyword evidence="15 21" id="KW-0472">Membrane</keyword>
<dbReference type="SUPFAM" id="SSF47226">
    <property type="entry name" value="Histidine-containing phosphotransfer domain, HPT domain"/>
    <property type="match status" value="1"/>
</dbReference>
<dbReference type="Gene3D" id="3.40.50.2300">
    <property type="match status" value="1"/>
</dbReference>
<feature type="domain" description="Response regulatory" evidence="23">
    <location>
        <begin position="946"/>
        <end position="1065"/>
    </location>
</feature>
<dbReference type="InterPro" id="IPR004358">
    <property type="entry name" value="Sig_transdc_His_kin-like_C"/>
</dbReference>
<evidence type="ECO:0000256" key="8">
    <source>
        <dbReference type="ARBA" id="ARBA00022729"/>
    </source>
</evidence>
<dbReference type="InterPro" id="IPR003594">
    <property type="entry name" value="HATPase_dom"/>
</dbReference>
<keyword evidence="5 19" id="KW-0597">Phosphoprotein</keyword>
<dbReference type="KEGG" id="pdio:PDMSB3_2816.1"/>
<evidence type="ECO:0000256" key="3">
    <source>
        <dbReference type="ARBA" id="ARBA00012438"/>
    </source>
</evidence>
<dbReference type="RefSeq" id="WP_165189167.1">
    <property type="nucleotide sequence ID" value="NZ_LR699554.1"/>
</dbReference>
<dbReference type="InterPro" id="IPR004841">
    <property type="entry name" value="AA-permease/SLC12A_dom"/>
</dbReference>
<feature type="modified residue" description="4-aspartylphosphate" evidence="19">
    <location>
        <position position="995"/>
    </location>
</feature>
<dbReference type="Gene3D" id="1.20.120.160">
    <property type="entry name" value="HPT domain"/>
    <property type="match status" value="1"/>
</dbReference>
<dbReference type="SMART" id="SM00304">
    <property type="entry name" value="HAMP"/>
    <property type="match status" value="1"/>
</dbReference>
<dbReference type="InterPro" id="IPR036097">
    <property type="entry name" value="HisK_dim/P_sf"/>
</dbReference>
<dbReference type="PROSITE" id="PS50885">
    <property type="entry name" value="HAMP"/>
    <property type="match status" value="1"/>
</dbReference>
<evidence type="ECO:0000256" key="20">
    <source>
        <dbReference type="SAM" id="MobiDB-lite"/>
    </source>
</evidence>
<dbReference type="GO" id="GO:0000155">
    <property type="term" value="F:phosphorelay sensor kinase activity"/>
    <property type="evidence" value="ECO:0007669"/>
    <property type="project" value="InterPro"/>
</dbReference>
<feature type="domain" description="HAMP" evidence="24">
    <location>
        <begin position="545"/>
        <end position="605"/>
    </location>
</feature>
<evidence type="ECO:0000256" key="18">
    <source>
        <dbReference type="PROSITE-ProRule" id="PRU00110"/>
    </source>
</evidence>
<dbReference type="Pfam" id="PF00072">
    <property type="entry name" value="Response_reg"/>
    <property type="match status" value="1"/>
</dbReference>
<keyword evidence="4" id="KW-1003">Cell membrane</keyword>
<feature type="region of interest" description="Disordered" evidence="20">
    <location>
        <begin position="896"/>
        <end position="917"/>
    </location>
</feature>
<dbReference type="Proteomes" id="UP000325811">
    <property type="component" value="Chromosome II"/>
</dbReference>
<evidence type="ECO:0000259" key="24">
    <source>
        <dbReference type="PROSITE" id="PS50885"/>
    </source>
</evidence>
<keyword evidence="11" id="KW-0067">ATP-binding</keyword>
<feature type="transmembrane region" description="Helical" evidence="21">
    <location>
        <begin position="253"/>
        <end position="273"/>
    </location>
</feature>
<feature type="transmembrane region" description="Helical" evidence="21">
    <location>
        <begin position="211"/>
        <end position="233"/>
    </location>
</feature>
<keyword evidence="10 26" id="KW-0418">Kinase</keyword>
<dbReference type="PRINTS" id="PR00344">
    <property type="entry name" value="BCTRLSENSOR"/>
</dbReference>
<dbReference type="InterPro" id="IPR036890">
    <property type="entry name" value="HATPase_C_sf"/>
</dbReference>
<keyword evidence="7 21" id="KW-0812">Transmembrane</keyword>
<dbReference type="SUPFAM" id="SSF52172">
    <property type="entry name" value="CheY-like"/>
    <property type="match status" value="1"/>
</dbReference>
<evidence type="ECO:0000256" key="14">
    <source>
        <dbReference type="ARBA" id="ARBA00023026"/>
    </source>
</evidence>
<dbReference type="InterPro" id="IPR005467">
    <property type="entry name" value="His_kinase_dom"/>
</dbReference>
<evidence type="ECO:0000313" key="27">
    <source>
        <dbReference type="Proteomes" id="UP000325811"/>
    </source>
</evidence>
<evidence type="ECO:0000256" key="21">
    <source>
        <dbReference type="SAM" id="Phobius"/>
    </source>
</evidence>
<proteinExistence type="predicted"/>
<comment type="subcellular location">
    <subcellularLocation>
        <location evidence="2">Cell membrane</location>
        <topology evidence="2">Multi-pass membrane protein</topology>
    </subcellularLocation>
</comment>
<sequence length="1209" mass="128441">MNMSVRGRRRSADASAPAPFERCIGWIGTTALAMGGSNQSLFLLAALFVGQGDIPGQGSAAVPLLIVGLLLSYAALPGWIELVMMSPHRVGGIAAACTEAFRPYGPILSTLTGVCYWWGWVPTCGLTAILSATALNQWFLPHVPVPLMACLLVCAFTAVNLMGIRWVTRLAVPIASCSALLAFVSALAPVWSGKVNWQHAVDFHLNTPFPGWFGGLTSLMAGLYLIGFAAPAFEAAACHVGETKNPEKNVPRAMKASALMAMVYFVVLPVIWLGTLGPEPLGQDLGQVLGPTFAPVFGALAKSAAIWFMMFNMFHGTVQPLAGAARTLSQLADDGLAPRVLGYRSRRDVPVVATLLTAALALVFLLIGDPIWLVAAANFNYLIGIAAPSVAVWLLRRNAPDAARSYRAPRFTIGLGLVSAAVWGAATILGFEQFGLPTVVFGLAMAYSGAALYAWRKWEDRRRAGLPGFAPTLHLRLTGAMLLVLALDGAGYILAVSQLPARQDVLKTALEDIFVMVAMLTITVGIVLPGVIAHSAEEVSKAARKLATGTLRDFSNAMHALARGDLDAAQAHIDIRRVHVRSNDELGEMAASFNALQGEVASAALCLGDARDGLRSARERLTQANRSLRQKVSEQHQLANELLAAKTTAEIANAAKNQFMARMSHELRTPLNGVLGPADLLLNLHLNGEQHALLTTIRDSGASLKTVIEQILDLAQIEADALCLQTEELDVASLTDRLADQYRREAQAKGLGFVYRKADGPIAQIRSDGGRIRQIVSNLLSNAVKFTNAGTVSLGVSVWMESAECARLVIEVKDTGPGIAADARDRIFASFAQADESSTRQHDGAGVGLFLARELATRLGGNLALKSEVGRGSEFALTVPVPLVSHDADACIAPHTERGALSGDGDVSSGSGALPESHALNKTADAQQITHAVPTRHAQTADAEPSILLAEDNPTNQTVALAALRRLGLQARVAANGDEAVQLFSAYSFDLVLMDCHMPGRDGISASAAIRTIENDSARARIPIIAVTADMTSANIMRCRAVGIDHIIAKPFNFAEFSSTLWKYLGTPANWHTAAVTSAVADTDLPDNDSAIERASIDELRQIDEDGSLGLVADVIATFQESAGRQVADLLHALAAQRWGEGARIAHTLKSSSAYVGALGFSRLLKDVETACQSADPQGLDVLAQRVERAFSRLLPQLLEMVETGAENA</sequence>
<evidence type="ECO:0000259" key="22">
    <source>
        <dbReference type="PROSITE" id="PS50109"/>
    </source>
</evidence>
<evidence type="ECO:0000256" key="17">
    <source>
        <dbReference type="ARBA" id="ARBA00070152"/>
    </source>
</evidence>
<dbReference type="SMART" id="SM00388">
    <property type="entry name" value="HisKA"/>
    <property type="match status" value="1"/>
</dbReference>
<dbReference type="SMART" id="SM00387">
    <property type="entry name" value="HATPase_c"/>
    <property type="match status" value="1"/>
</dbReference>
<dbReference type="Gene3D" id="1.20.1740.10">
    <property type="entry name" value="Amino acid/polyamine transporter I"/>
    <property type="match status" value="1"/>
</dbReference>
<dbReference type="GO" id="GO:0005524">
    <property type="term" value="F:ATP binding"/>
    <property type="evidence" value="ECO:0007669"/>
    <property type="project" value="UniProtKB-KW"/>
</dbReference>
<dbReference type="InterPro" id="IPR008207">
    <property type="entry name" value="Sig_transdc_His_kin_Hpt_dom"/>
</dbReference>
<dbReference type="CDD" id="cd16922">
    <property type="entry name" value="HATPase_EvgS-ArcB-TorS-like"/>
    <property type="match status" value="1"/>
</dbReference>
<feature type="transmembrane region" description="Helical" evidence="21">
    <location>
        <begin position="513"/>
        <end position="536"/>
    </location>
</feature>
<gene>
    <name evidence="26" type="ORF">PDMSB3_2816</name>
</gene>
<dbReference type="PROSITE" id="PS50109">
    <property type="entry name" value="HIS_KIN"/>
    <property type="match status" value="1"/>
</dbReference>
<feature type="compositionally biased region" description="Low complexity" evidence="20">
    <location>
        <begin position="899"/>
        <end position="914"/>
    </location>
</feature>
<dbReference type="CDD" id="cd06225">
    <property type="entry name" value="HAMP"/>
    <property type="match status" value="1"/>
</dbReference>
<evidence type="ECO:0000256" key="19">
    <source>
        <dbReference type="PROSITE-ProRule" id="PRU00169"/>
    </source>
</evidence>
<dbReference type="FunFam" id="3.30.565.10:FF:000010">
    <property type="entry name" value="Sensor histidine kinase RcsC"/>
    <property type="match status" value="1"/>
</dbReference>
<dbReference type="SUPFAM" id="SSF47384">
    <property type="entry name" value="Homodimeric domain of signal transducing histidine kinase"/>
    <property type="match status" value="1"/>
</dbReference>
<dbReference type="Pfam" id="PF00512">
    <property type="entry name" value="HisKA"/>
    <property type="match status" value="1"/>
</dbReference>
<keyword evidence="9" id="KW-0547">Nucleotide-binding</keyword>
<dbReference type="EMBL" id="LR699554">
    <property type="protein sequence ID" value="VVD34100.1"/>
    <property type="molecule type" value="Genomic_DNA"/>
</dbReference>
<evidence type="ECO:0000256" key="6">
    <source>
        <dbReference type="ARBA" id="ARBA00022679"/>
    </source>
</evidence>
<keyword evidence="14" id="KW-0843">Virulence</keyword>
<evidence type="ECO:0000256" key="12">
    <source>
        <dbReference type="ARBA" id="ARBA00022989"/>
    </source>
</evidence>
<dbReference type="PROSITE" id="PS50110">
    <property type="entry name" value="RESPONSE_REGULATORY"/>
    <property type="match status" value="1"/>
</dbReference>
<dbReference type="PANTHER" id="PTHR45339:SF1">
    <property type="entry name" value="HYBRID SIGNAL TRANSDUCTION HISTIDINE KINASE J"/>
    <property type="match status" value="1"/>
</dbReference>
<accession>A0A5Q4ZRX7</accession>
<feature type="transmembrane region" description="Helical" evidence="21">
    <location>
        <begin position="170"/>
        <end position="191"/>
    </location>
</feature>
<evidence type="ECO:0000256" key="5">
    <source>
        <dbReference type="ARBA" id="ARBA00022553"/>
    </source>
</evidence>
<evidence type="ECO:0000256" key="16">
    <source>
        <dbReference type="ARBA" id="ARBA00058004"/>
    </source>
</evidence>
<feature type="domain" description="HPt" evidence="25">
    <location>
        <begin position="1108"/>
        <end position="1209"/>
    </location>
</feature>
<dbReference type="InterPro" id="IPR003661">
    <property type="entry name" value="HisK_dim/P_dom"/>
</dbReference>
<feature type="modified residue" description="Phosphohistidine" evidence="18">
    <location>
        <position position="1147"/>
    </location>
</feature>
<dbReference type="PANTHER" id="PTHR45339">
    <property type="entry name" value="HYBRID SIGNAL TRANSDUCTION HISTIDINE KINASE J"/>
    <property type="match status" value="1"/>
</dbReference>
<evidence type="ECO:0000256" key="2">
    <source>
        <dbReference type="ARBA" id="ARBA00004651"/>
    </source>
</evidence>
<dbReference type="PROSITE" id="PS50894">
    <property type="entry name" value="HPT"/>
    <property type="match status" value="1"/>
</dbReference>
<dbReference type="Gene3D" id="3.30.565.10">
    <property type="entry name" value="Histidine kinase-like ATPase, C-terminal domain"/>
    <property type="match status" value="1"/>
</dbReference>
<feature type="transmembrane region" description="Helical" evidence="21">
    <location>
        <begin position="434"/>
        <end position="455"/>
    </location>
</feature>
<dbReference type="GO" id="GO:0005886">
    <property type="term" value="C:plasma membrane"/>
    <property type="evidence" value="ECO:0007669"/>
    <property type="project" value="UniProtKB-SubCell"/>
</dbReference>
<comment type="function">
    <text evidence="16">Member of the two-component regulatory system BvgS/BvgA. Phosphorylates BvgA via a four-step phosphorelay in response to environmental signals.</text>
</comment>
<dbReference type="SUPFAM" id="SSF55874">
    <property type="entry name" value="ATPase domain of HSP90 chaperone/DNA topoisomerase II/histidine kinase"/>
    <property type="match status" value="1"/>
</dbReference>
<evidence type="ECO:0000313" key="26">
    <source>
        <dbReference type="EMBL" id="VVD34100.1"/>
    </source>
</evidence>
<evidence type="ECO:0000256" key="7">
    <source>
        <dbReference type="ARBA" id="ARBA00022692"/>
    </source>
</evidence>
<keyword evidence="27" id="KW-1185">Reference proteome</keyword>
<dbReference type="InterPro" id="IPR011006">
    <property type="entry name" value="CheY-like_superfamily"/>
</dbReference>
<dbReference type="Pfam" id="PF00324">
    <property type="entry name" value="AA_permease"/>
    <property type="match status" value="1"/>
</dbReference>
<evidence type="ECO:0000256" key="11">
    <source>
        <dbReference type="ARBA" id="ARBA00022840"/>
    </source>
</evidence>
<keyword evidence="8" id="KW-0732">Signal</keyword>
<feature type="transmembrane region" description="Helical" evidence="21">
    <location>
        <begin position="293"/>
        <end position="311"/>
    </location>
</feature>
<dbReference type="SMART" id="SM00448">
    <property type="entry name" value="REC"/>
    <property type="match status" value="1"/>
</dbReference>
<dbReference type="GO" id="GO:0022857">
    <property type="term" value="F:transmembrane transporter activity"/>
    <property type="evidence" value="ECO:0007669"/>
    <property type="project" value="InterPro"/>
</dbReference>
<feature type="domain" description="Histidine kinase" evidence="22">
    <location>
        <begin position="662"/>
        <end position="883"/>
    </location>
</feature>
<feature type="transmembrane region" description="Helical" evidence="21">
    <location>
        <begin position="408"/>
        <end position="428"/>
    </location>
</feature>
<dbReference type="AlphaFoldDB" id="A0A5Q4ZRX7"/>
<dbReference type="Gene3D" id="6.10.340.10">
    <property type="match status" value="1"/>
</dbReference>
<comment type="catalytic activity">
    <reaction evidence="1">
        <text>ATP + protein L-histidine = ADP + protein N-phospho-L-histidine.</text>
        <dbReference type="EC" id="2.7.13.3"/>
    </reaction>
</comment>
<evidence type="ECO:0000259" key="25">
    <source>
        <dbReference type="PROSITE" id="PS50894"/>
    </source>
</evidence>
<keyword evidence="13" id="KW-0902">Two-component regulatory system</keyword>
<dbReference type="Pfam" id="PF00672">
    <property type="entry name" value="HAMP"/>
    <property type="match status" value="1"/>
</dbReference>
<dbReference type="Gene3D" id="1.10.287.130">
    <property type="match status" value="1"/>
</dbReference>
<feature type="transmembrane region" description="Helical" evidence="21">
    <location>
        <begin position="379"/>
        <end position="396"/>
    </location>
</feature>
<dbReference type="InterPro" id="IPR003660">
    <property type="entry name" value="HAMP_dom"/>
</dbReference>
<dbReference type="CDD" id="cd17546">
    <property type="entry name" value="REC_hyHK_CKI1_RcsC-like"/>
    <property type="match status" value="1"/>
</dbReference>
<evidence type="ECO:0000256" key="13">
    <source>
        <dbReference type="ARBA" id="ARBA00023012"/>
    </source>
</evidence>
<feature type="transmembrane region" description="Helical" evidence="21">
    <location>
        <begin position="349"/>
        <end position="367"/>
    </location>
</feature>
<dbReference type="EC" id="2.7.13.3" evidence="3"/>
<dbReference type="Pfam" id="PF02518">
    <property type="entry name" value="HATPase_c"/>
    <property type="match status" value="1"/>
</dbReference>
<evidence type="ECO:0000256" key="9">
    <source>
        <dbReference type="ARBA" id="ARBA00022741"/>
    </source>
</evidence>
<keyword evidence="6 26" id="KW-0808">Transferase</keyword>